<dbReference type="SUPFAM" id="SSF89796">
    <property type="entry name" value="CoA-transferase family III (CaiB/BaiF)"/>
    <property type="match status" value="1"/>
</dbReference>
<dbReference type="RefSeq" id="WP_264843594.1">
    <property type="nucleotide sequence ID" value="NZ_AP025628.1"/>
</dbReference>
<dbReference type="Pfam" id="PF02515">
    <property type="entry name" value="CoA_transf_3"/>
    <property type="match status" value="1"/>
</dbReference>
<dbReference type="Gene3D" id="3.40.50.10540">
    <property type="entry name" value="Crotonobetainyl-coa:carnitine coa-transferase, domain 1"/>
    <property type="match status" value="1"/>
</dbReference>
<gene>
    <name evidence="3" type="ORF">caldi_05580</name>
</gene>
<dbReference type="InterPro" id="IPR044855">
    <property type="entry name" value="CoA-Trfase_III_dom3_sf"/>
</dbReference>
<dbReference type="EMBL" id="AP025628">
    <property type="protein sequence ID" value="BDG59468.1"/>
    <property type="molecule type" value="Genomic_DNA"/>
</dbReference>
<keyword evidence="4" id="KW-1185">Reference proteome</keyword>
<dbReference type="InterPro" id="IPR050483">
    <property type="entry name" value="CoA-transferase_III_domain"/>
</dbReference>
<accession>A0AA35CJE9</accession>
<sequence>MSPSNEPFNPAPRGGSLDPARGPLQGIRVVDVTHVIAGPFATGLLADFGAEVIKIEQPGTGDPGRNMGPFAGGESLRFPSLNRNKKGITLDLRHPRGAELFRRLCATADVLVENFRPGTLERWGLGPEVLRQDNPDLIVVRISGYGQTGPDRDKAGFGTPATAFAGLTYILGYPDRPPMNPPIPLADLLAGTFAAMATLLSLYWRDARGGRGQDADISLYESVFRLLEDLPAQYSVTGTIPERRGGSPGGASPAGTYRTADGKWVVLVCSTDSTFNRLAEAIGRPDMITDPRFSTNARRVEHREEVDAIVSDWLGRRTWEEVKRTLDAAGVPVSLVYSIADIFDDPQYRARESIVTVDHPRFGRIAMPGVVPRLSATPGRVVRAAPDPGEHNRMVYRDLLGLTDGELEELERLKVI</sequence>
<dbReference type="Proteomes" id="UP001163687">
    <property type="component" value="Chromosome"/>
</dbReference>
<dbReference type="PANTHER" id="PTHR48207:SF3">
    <property type="entry name" value="SUCCINATE--HYDROXYMETHYLGLUTARATE COA-TRANSFERASE"/>
    <property type="match status" value="1"/>
</dbReference>
<dbReference type="AlphaFoldDB" id="A0AA35CJE9"/>
<name>A0AA35CJE9_9FIRM</name>
<protein>
    <submittedName>
        <fullName evidence="3">Succinyl-CoA--D-citramalate CoA-transferase</fullName>
    </submittedName>
</protein>
<evidence type="ECO:0000256" key="1">
    <source>
        <dbReference type="ARBA" id="ARBA00022679"/>
    </source>
</evidence>
<evidence type="ECO:0000313" key="3">
    <source>
        <dbReference type="EMBL" id="BDG59468.1"/>
    </source>
</evidence>
<dbReference type="KEGG" id="cmic:caldi_05580"/>
<dbReference type="PANTHER" id="PTHR48207">
    <property type="entry name" value="SUCCINATE--HYDROXYMETHYLGLUTARATE COA-TRANSFERASE"/>
    <property type="match status" value="1"/>
</dbReference>
<organism evidence="3 4">
    <name type="scientific">Caldinitratiruptor microaerophilus</name>
    <dbReference type="NCBI Taxonomy" id="671077"/>
    <lineage>
        <taxon>Bacteria</taxon>
        <taxon>Bacillati</taxon>
        <taxon>Bacillota</taxon>
        <taxon>Clostridia</taxon>
        <taxon>Eubacteriales</taxon>
        <taxon>Symbiobacteriaceae</taxon>
        <taxon>Caldinitratiruptor</taxon>
    </lineage>
</organism>
<dbReference type="GO" id="GO:0008410">
    <property type="term" value="F:CoA-transferase activity"/>
    <property type="evidence" value="ECO:0007669"/>
    <property type="project" value="TreeGrafter"/>
</dbReference>
<dbReference type="Gene3D" id="3.30.1540.10">
    <property type="entry name" value="formyl-coa transferase, domain 3"/>
    <property type="match status" value="1"/>
</dbReference>
<reference evidence="3" key="1">
    <citation type="submission" date="2022-03" db="EMBL/GenBank/DDBJ databases">
        <title>Complete genome sequence of Caldinitratiruptor microaerophilus.</title>
        <authorList>
            <person name="Mukaiyama R."/>
            <person name="Nishiyama T."/>
            <person name="Ueda K."/>
        </authorList>
    </citation>
    <scope>NUCLEOTIDE SEQUENCE</scope>
    <source>
        <strain evidence="3">JCM 16183</strain>
    </source>
</reference>
<dbReference type="InterPro" id="IPR003673">
    <property type="entry name" value="CoA-Trfase_fam_III"/>
</dbReference>
<proteinExistence type="predicted"/>
<evidence type="ECO:0000313" key="4">
    <source>
        <dbReference type="Proteomes" id="UP001163687"/>
    </source>
</evidence>
<keyword evidence="1" id="KW-0808">Transferase</keyword>
<dbReference type="InterPro" id="IPR023606">
    <property type="entry name" value="CoA-Trfase_III_dom_1_sf"/>
</dbReference>
<feature type="region of interest" description="Disordered" evidence="2">
    <location>
        <begin position="1"/>
        <end position="20"/>
    </location>
</feature>
<evidence type="ECO:0000256" key="2">
    <source>
        <dbReference type="SAM" id="MobiDB-lite"/>
    </source>
</evidence>